<reference evidence="2" key="1">
    <citation type="journal article" date="2010" name="Nature">
        <title>The Amphimedon queenslandica genome and the evolution of animal complexity.</title>
        <authorList>
            <person name="Srivastava M."/>
            <person name="Simakov O."/>
            <person name="Chapman J."/>
            <person name="Fahey B."/>
            <person name="Gauthier M.E."/>
            <person name="Mitros T."/>
            <person name="Richards G.S."/>
            <person name="Conaco C."/>
            <person name="Dacre M."/>
            <person name="Hellsten U."/>
            <person name="Larroux C."/>
            <person name="Putnam N.H."/>
            <person name="Stanke M."/>
            <person name="Adamska M."/>
            <person name="Darling A."/>
            <person name="Degnan S.M."/>
            <person name="Oakley T.H."/>
            <person name="Plachetzki D.C."/>
            <person name="Zhai Y."/>
            <person name="Adamski M."/>
            <person name="Calcino A."/>
            <person name="Cummins S.F."/>
            <person name="Goodstein D.M."/>
            <person name="Harris C."/>
            <person name="Jackson D.J."/>
            <person name="Leys S.P."/>
            <person name="Shu S."/>
            <person name="Woodcroft B.J."/>
            <person name="Vervoort M."/>
            <person name="Kosik K.S."/>
            <person name="Manning G."/>
            <person name="Degnan B.M."/>
            <person name="Rokhsar D.S."/>
        </authorList>
    </citation>
    <scope>NUCLEOTIDE SEQUENCE [LARGE SCALE GENOMIC DNA]</scope>
</reference>
<dbReference type="EnsemblMetazoa" id="XM_020008431.1">
    <property type="protein sequence ID" value="XP_019863990.1"/>
    <property type="gene ID" value="LOC109593274"/>
</dbReference>
<evidence type="ECO:0000313" key="2">
    <source>
        <dbReference type="Proteomes" id="UP000007879"/>
    </source>
</evidence>
<sequence>MALVLCLDPSLPSPLFTLNMDVPHSWMVEAIYSPYDLDNIHLASVEDRVEAEFVLEYILVEGQCFDAHMDSPIPGLQYVMGTDTDPELYDTIVMANLGYYQLKGKLGAWKLRLREGRSSEVYQISRYNCLYNILVYSNTCTSNYDL</sequence>
<organism evidence="1 2">
    <name type="scientific">Amphimedon queenslandica</name>
    <name type="common">Sponge</name>
    <dbReference type="NCBI Taxonomy" id="400682"/>
    <lineage>
        <taxon>Eukaryota</taxon>
        <taxon>Metazoa</taxon>
        <taxon>Porifera</taxon>
        <taxon>Demospongiae</taxon>
        <taxon>Heteroscleromorpha</taxon>
        <taxon>Haplosclerida</taxon>
        <taxon>Niphatidae</taxon>
        <taxon>Amphimedon</taxon>
    </lineage>
</organism>
<accession>A0AAN0K3R2</accession>
<dbReference type="GO" id="GO:0051082">
    <property type="term" value="F:unfolded protein binding"/>
    <property type="evidence" value="ECO:0007669"/>
    <property type="project" value="TreeGrafter"/>
</dbReference>
<dbReference type="InterPro" id="IPR009448">
    <property type="entry name" value="UDP-g_GGtrans"/>
</dbReference>
<dbReference type="GO" id="GO:0036503">
    <property type="term" value="P:ERAD pathway"/>
    <property type="evidence" value="ECO:0007669"/>
    <property type="project" value="TreeGrafter"/>
</dbReference>
<dbReference type="PANTHER" id="PTHR11226:SF0">
    <property type="entry name" value="UDP-GLUCOSE:GLYCOPROTEIN GLUCOSYLTRANSFERASE"/>
    <property type="match status" value="1"/>
</dbReference>
<dbReference type="Proteomes" id="UP000007879">
    <property type="component" value="Unassembled WGS sequence"/>
</dbReference>
<keyword evidence="2" id="KW-1185">Reference proteome</keyword>
<protein>
    <submittedName>
        <fullName evidence="1">Uncharacterized protein</fullName>
    </submittedName>
</protein>
<dbReference type="GO" id="GO:0003980">
    <property type="term" value="F:UDP-glucose:glycoprotein glucosyltransferase activity"/>
    <property type="evidence" value="ECO:0007669"/>
    <property type="project" value="InterPro"/>
</dbReference>
<dbReference type="GO" id="GO:0018279">
    <property type="term" value="P:protein N-linked glycosylation via asparagine"/>
    <property type="evidence" value="ECO:0007669"/>
    <property type="project" value="TreeGrafter"/>
</dbReference>
<dbReference type="AlphaFoldDB" id="A0AAN0K3R2"/>
<evidence type="ECO:0000313" key="1">
    <source>
        <dbReference type="EnsemblMetazoa" id="XP_019863990.1"/>
    </source>
</evidence>
<proteinExistence type="predicted"/>
<dbReference type="RefSeq" id="XP_019863990.1">
    <property type="nucleotide sequence ID" value="XM_020008431.1"/>
</dbReference>
<name>A0AAN0K3R2_AMPQE</name>
<dbReference type="GO" id="GO:0005783">
    <property type="term" value="C:endoplasmic reticulum"/>
    <property type="evidence" value="ECO:0007669"/>
    <property type="project" value="TreeGrafter"/>
</dbReference>
<dbReference type="GeneID" id="109593274"/>
<dbReference type="KEGG" id="aqu:109593274"/>
<dbReference type="Pfam" id="PF06427">
    <property type="entry name" value="UDP-g_GGTase"/>
    <property type="match status" value="1"/>
</dbReference>
<reference evidence="1" key="2">
    <citation type="submission" date="2024-06" db="UniProtKB">
        <authorList>
            <consortium name="EnsemblMetazoa"/>
        </authorList>
    </citation>
    <scope>IDENTIFICATION</scope>
</reference>
<dbReference type="PANTHER" id="PTHR11226">
    <property type="entry name" value="UDP-GLUCOSE GLYCOPROTEIN:GLUCOSYLTRANSFERASE"/>
    <property type="match status" value="1"/>
</dbReference>